<dbReference type="AlphaFoldDB" id="A0A399ELN7"/>
<proteinExistence type="predicted"/>
<gene>
    <name evidence="1" type="ORF">Mrose_03081</name>
</gene>
<evidence type="ECO:0000313" key="2">
    <source>
        <dbReference type="Proteomes" id="UP000265341"/>
    </source>
</evidence>
<comment type="caution">
    <text evidence="1">The sequence shown here is derived from an EMBL/GenBank/DDBJ whole genome shotgun (WGS) entry which is preliminary data.</text>
</comment>
<dbReference type="Proteomes" id="UP000265341">
    <property type="component" value="Unassembled WGS sequence"/>
</dbReference>
<name>A0A399ELN7_9DEIN</name>
<keyword evidence="2" id="KW-1185">Reference proteome</keyword>
<dbReference type="EMBL" id="QWLA01000079">
    <property type="protein sequence ID" value="RIH83342.1"/>
    <property type="molecule type" value="Genomic_DNA"/>
</dbReference>
<reference evidence="1 2" key="1">
    <citation type="submission" date="2018-08" db="EMBL/GenBank/DDBJ databases">
        <title>Meiothermus roseus NBRC 110900 genome sequencing project.</title>
        <authorList>
            <person name="Da Costa M.S."/>
            <person name="Albuquerque L."/>
            <person name="Raposo P."/>
            <person name="Froufe H.J.C."/>
            <person name="Barroso C.S."/>
            <person name="Egas C."/>
        </authorList>
    </citation>
    <scope>NUCLEOTIDE SEQUENCE [LARGE SCALE GENOMIC DNA]</scope>
    <source>
        <strain evidence="1 2">NBRC 110900</strain>
    </source>
</reference>
<organism evidence="1 2">
    <name type="scientific">Calidithermus roseus</name>
    <dbReference type="NCBI Taxonomy" id="1644118"/>
    <lineage>
        <taxon>Bacteria</taxon>
        <taxon>Thermotogati</taxon>
        <taxon>Deinococcota</taxon>
        <taxon>Deinococci</taxon>
        <taxon>Thermales</taxon>
        <taxon>Thermaceae</taxon>
        <taxon>Calidithermus</taxon>
    </lineage>
</organism>
<sequence>MLTNFAQKTIKDFSIDGKLTIDTRAVPPLRRQGELGTMSVDEVDQVEPGTVIVSPPTDEAPYGVLRKVDSITKNPDGTATIETSQATLAEAIAGSDLKPEDIQQTSYTVPVNISVLAVPKAGAPQNLTLPDYLTPESAKQLASQWDFFPVEGGRCEEPPAETLPLGTVNRKACIQLKLWMTVNVDIGWWFVFPYLKGFGAWANGWAKVETSVAYNVQAPALQQTVNLPGVSQTFLDTTGGVGVFWIGPIPVVVTPKVILQGGLSGTLSIQGEARVTVSSSIPSVSFVLGTEWSPVQYGFYCGNTVANGYWGCRPVNNVPEKLEALRQQFSTWNPYSNPLVLSGTARITTTLGYRANLSIQAGVYLYGVVGLAAALEPYAGPKLRAWVEYSSQDPNQPVTGFSAGIYGGLDGRVMAGVNVLGINLSGDVIRPGPIVPETALLPEFSKCWRGVGLIPCP</sequence>
<evidence type="ECO:0000313" key="1">
    <source>
        <dbReference type="EMBL" id="RIH83342.1"/>
    </source>
</evidence>
<protein>
    <submittedName>
        <fullName evidence="1">Uncharacterized protein</fullName>
    </submittedName>
</protein>
<accession>A0A399ELN7</accession>